<comment type="caution">
    <text evidence="2">The sequence shown here is derived from an EMBL/GenBank/DDBJ whole genome shotgun (WGS) entry which is preliminary data.</text>
</comment>
<dbReference type="AlphaFoldDB" id="A0AAD4KXK5"/>
<feature type="compositionally biased region" description="Low complexity" evidence="1">
    <location>
        <begin position="10"/>
        <end position="20"/>
    </location>
</feature>
<protein>
    <recommendedName>
        <fullName evidence="4">CR-type domain-containing protein</fullName>
    </recommendedName>
</protein>
<evidence type="ECO:0000256" key="1">
    <source>
        <dbReference type="SAM" id="MobiDB-lite"/>
    </source>
</evidence>
<dbReference type="SUPFAM" id="SSF57938">
    <property type="entry name" value="DnaJ/Hsp40 cysteine-rich domain"/>
    <property type="match status" value="1"/>
</dbReference>
<dbReference type="InterPro" id="IPR036410">
    <property type="entry name" value="HSP_DnaJ_Cys-rich_dom_sf"/>
</dbReference>
<evidence type="ECO:0000313" key="2">
    <source>
        <dbReference type="EMBL" id="KAH8698361.1"/>
    </source>
</evidence>
<dbReference type="RefSeq" id="XP_046072825.1">
    <property type="nucleotide sequence ID" value="XM_046215824.1"/>
</dbReference>
<sequence>MSRYSRRDSGSSSSSSASSSKPVGNGRYKIADPDCEVCQGTGLALDYGICDDCMGTGNNIAYHELTCTVCNGSGKVVTGEDRCGCLN</sequence>
<proteinExistence type="predicted"/>
<accession>A0AAD4KXK5</accession>
<organism evidence="2 3">
    <name type="scientific">Talaromyces proteolyticus</name>
    <dbReference type="NCBI Taxonomy" id="1131652"/>
    <lineage>
        <taxon>Eukaryota</taxon>
        <taxon>Fungi</taxon>
        <taxon>Dikarya</taxon>
        <taxon>Ascomycota</taxon>
        <taxon>Pezizomycotina</taxon>
        <taxon>Eurotiomycetes</taxon>
        <taxon>Eurotiomycetidae</taxon>
        <taxon>Eurotiales</taxon>
        <taxon>Trichocomaceae</taxon>
        <taxon>Talaromyces</taxon>
        <taxon>Talaromyces sect. Bacilispori</taxon>
    </lineage>
</organism>
<dbReference type="Proteomes" id="UP001201262">
    <property type="component" value="Unassembled WGS sequence"/>
</dbReference>
<keyword evidence="3" id="KW-1185">Reference proteome</keyword>
<dbReference type="GeneID" id="70246111"/>
<dbReference type="Gene3D" id="6.20.20.10">
    <property type="match status" value="1"/>
</dbReference>
<feature type="region of interest" description="Disordered" evidence="1">
    <location>
        <begin position="1"/>
        <end position="26"/>
    </location>
</feature>
<dbReference type="EMBL" id="JAJTJA010000005">
    <property type="protein sequence ID" value="KAH8698361.1"/>
    <property type="molecule type" value="Genomic_DNA"/>
</dbReference>
<evidence type="ECO:0008006" key="4">
    <source>
        <dbReference type="Google" id="ProtNLM"/>
    </source>
</evidence>
<name>A0AAD4KXK5_9EURO</name>
<reference evidence="2" key="1">
    <citation type="submission" date="2021-12" db="EMBL/GenBank/DDBJ databases">
        <title>Convergent genome expansion in fungi linked to evolution of root-endophyte symbiosis.</title>
        <authorList>
            <consortium name="DOE Joint Genome Institute"/>
            <person name="Ke Y.-H."/>
            <person name="Bonito G."/>
            <person name="Liao H.-L."/>
            <person name="Looney B."/>
            <person name="Rojas-Flechas A."/>
            <person name="Nash J."/>
            <person name="Hameed K."/>
            <person name="Schadt C."/>
            <person name="Martin F."/>
            <person name="Crous P.W."/>
            <person name="Miettinen O."/>
            <person name="Magnuson J.K."/>
            <person name="Labbe J."/>
            <person name="Jacobson D."/>
            <person name="Doktycz M.J."/>
            <person name="Veneault-Fourrey C."/>
            <person name="Kuo A."/>
            <person name="Mondo S."/>
            <person name="Calhoun S."/>
            <person name="Riley R."/>
            <person name="Ohm R."/>
            <person name="LaButti K."/>
            <person name="Andreopoulos B."/>
            <person name="Pangilinan J."/>
            <person name="Nolan M."/>
            <person name="Tritt A."/>
            <person name="Clum A."/>
            <person name="Lipzen A."/>
            <person name="Daum C."/>
            <person name="Barry K."/>
            <person name="Grigoriev I.V."/>
            <person name="Vilgalys R."/>
        </authorList>
    </citation>
    <scope>NUCLEOTIDE SEQUENCE</scope>
    <source>
        <strain evidence="2">PMI_201</strain>
    </source>
</reference>
<gene>
    <name evidence="2" type="ORF">BGW36DRAFT_375948</name>
</gene>
<evidence type="ECO:0000313" key="3">
    <source>
        <dbReference type="Proteomes" id="UP001201262"/>
    </source>
</evidence>